<dbReference type="Proteomes" id="UP001217089">
    <property type="component" value="Unassembled WGS sequence"/>
</dbReference>
<dbReference type="SUPFAM" id="SSF49842">
    <property type="entry name" value="TNF-like"/>
    <property type="match status" value="1"/>
</dbReference>
<dbReference type="InterPro" id="IPR008983">
    <property type="entry name" value="Tumour_necrosis_fac-like_dom"/>
</dbReference>
<dbReference type="InterPro" id="IPR050822">
    <property type="entry name" value="Cerebellin_Synaptic_Org"/>
</dbReference>
<gene>
    <name evidence="5" type="ORF">KUTeg_019737</name>
</gene>
<keyword evidence="3" id="KW-0732">Signal</keyword>
<accession>A0ABQ9EHK5</accession>
<evidence type="ECO:0000256" key="1">
    <source>
        <dbReference type="ARBA" id="ARBA00004613"/>
    </source>
</evidence>
<evidence type="ECO:0000256" key="2">
    <source>
        <dbReference type="ARBA" id="ARBA00022525"/>
    </source>
</evidence>
<comment type="subcellular location">
    <subcellularLocation>
        <location evidence="1">Secreted</location>
    </subcellularLocation>
</comment>
<keyword evidence="2" id="KW-0964">Secreted</keyword>
<dbReference type="Gene3D" id="2.60.120.40">
    <property type="match status" value="1"/>
</dbReference>
<comment type="caution">
    <text evidence="5">The sequence shown here is derived from an EMBL/GenBank/DDBJ whole genome shotgun (WGS) entry which is preliminary data.</text>
</comment>
<name>A0ABQ9EHK5_TEGGR</name>
<evidence type="ECO:0000259" key="4">
    <source>
        <dbReference type="SMART" id="SM00110"/>
    </source>
</evidence>
<organism evidence="5 6">
    <name type="scientific">Tegillarca granosa</name>
    <name type="common">Malaysian cockle</name>
    <name type="synonym">Anadara granosa</name>
    <dbReference type="NCBI Taxonomy" id="220873"/>
    <lineage>
        <taxon>Eukaryota</taxon>
        <taxon>Metazoa</taxon>
        <taxon>Spiralia</taxon>
        <taxon>Lophotrochozoa</taxon>
        <taxon>Mollusca</taxon>
        <taxon>Bivalvia</taxon>
        <taxon>Autobranchia</taxon>
        <taxon>Pteriomorphia</taxon>
        <taxon>Arcoida</taxon>
        <taxon>Arcoidea</taxon>
        <taxon>Arcidae</taxon>
        <taxon>Tegillarca</taxon>
    </lineage>
</organism>
<feature type="domain" description="C1q" evidence="4">
    <location>
        <begin position="1"/>
        <end position="119"/>
    </location>
</feature>
<dbReference type="PANTHER" id="PTHR22923:SF116">
    <property type="entry name" value="C1Q DOMAIN-CONTAINING PROTEIN"/>
    <property type="match status" value="1"/>
</dbReference>
<dbReference type="EMBL" id="JARBDR010000917">
    <property type="protein sequence ID" value="KAJ8303341.1"/>
    <property type="molecule type" value="Genomic_DNA"/>
</dbReference>
<dbReference type="PANTHER" id="PTHR22923">
    <property type="entry name" value="CEREBELLIN-RELATED"/>
    <property type="match status" value="1"/>
</dbReference>
<evidence type="ECO:0000256" key="3">
    <source>
        <dbReference type="ARBA" id="ARBA00022729"/>
    </source>
</evidence>
<evidence type="ECO:0000313" key="5">
    <source>
        <dbReference type="EMBL" id="KAJ8303341.1"/>
    </source>
</evidence>
<keyword evidence="6" id="KW-1185">Reference proteome</keyword>
<protein>
    <recommendedName>
        <fullName evidence="4">C1q domain-containing protein</fullName>
    </recommendedName>
</protein>
<proteinExistence type="predicted"/>
<sequence>MTHPITNLGSDQAIIFDQKITDFGNNYDNSDGIFTAPVSGYYVTKIWQRHLLYTVAKISYSVNNGADNDGGQVSNTVVVQVNKNDHVMIQTAMVSQGYDYKTIGEERANTFSGWLLFETS</sequence>
<dbReference type="InterPro" id="IPR001073">
    <property type="entry name" value="C1q_dom"/>
</dbReference>
<dbReference type="SMART" id="SM00110">
    <property type="entry name" value="C1Q"/>
    <property type="match status" value="1"/>
</dbReference>
<reference evidence="5 6" key="1">
    <citation type="submission" date="2022-12" db="EMBL/GenBank/DDBJ databases">
        <title>Chromosome-level genome of Tegillarca granosa.</title>
        <authorList>
            <person name="Kim J."/>
        </authorList>
    </citation>
    <scope>NUCLEOTIDE SEQUENCE [LARGE SCALE GENOMIC DNA]</scope>
    <source>
        <strain evidence="5">Teg-2019</strain>
        <tissue evidence="5">Adductor muscle</tissue>
    </source>
</reference>
<dbReference type="Pfam" id="PF00386">
    <property type="entry name" value="C1q"/>
    <property type="match status" value="1"/>
</dbReference>
<evidence type="ECO:0000313" key="6">
    <source>
        <dbReference type="Proteomes" id="UP001217089"/>
    </source>
</evidence>